<name>S9P3S7_CYSF2</name>
<dbReference type="AlphaFoldDB" id="S9P3S7"/>
<dbReference type="InterPro" id="IPR000073">
    <property type="entry name" value="AB_hydrolase_1"/>
</dbReference>
<dbReference type="PANTHER" id="PTHR43039">
    <property type="entry name" value="ESTERASE-RELATED"/>
    <property type="match status" value="1"/>
</dbReference>
<keyword evidence="2" id="KW-0378">Hydrolase</keyword>
<dbReference type="PRINTS" id="PR00111">
    <property type="entry name" value="ABHYDROLASE"/>
</dbReference>
<evidence type="ECO:0000259" key="3">
    <source>
        <dbReference type="Pfam" id="PF00561"/>
    </source>
</evidence>
<dbReference type="Proteomes" id="UP000011682">
    <property type="component" value="Unassembled WGS sequence"/>
</dbReference>
<reference evidence="4" key="1">
    <citation type="submission" date="2013-05" db="EMBL/GenBank/DDBJ databases">
        <title>Genome assembly of Cystobacter fuscus DSM 2262.</title>
        <authorList>
            <person name="Sharma G."/>
            <person name="Khatri I."/>
            <person name="Kaur C."/>
            <person name="Mayilraj S."/>
            <person name="Subramanian S."/>
        </authorList>
    </citation>
    <scope>NUCLEOTIDE SEQUENCE [LARGE SCALE GENOMIC DNA]</scope>
    <source>
        <strain evidence="4">DSM 2262</strain>
    </source>
</reference>
<dbReference type="FunFam" id="3.40.50.1820:FF:000042">
    <property type="entry name" value="probable strigolactone esterase DAD2"/>
    <property type="match status" value="1"/>
</dbReference>
<dbReference type="eggNOG" id="COG0596">
    <property type="taxonomic scope" value="Bacteria"/>
</dbReference>
<feature type="domain" description="AB hydrolase-1" evidence="3">
    <location>
        <begin position="22"/>
        <end position="256"/>
    </location>
</feature>
<protein>
    <recommendedName>
        <fullName evidence="3">AB hydrolase-1 domain-containing protein</fullName>
    </recommendedName>
</protein>
<evidence type="ECO:0000256" key="2">
    <source>
        <dbReference type="ARBA" id="ARBA00022801"/>
    </source>
</evidence>
<dbReference type="Pfam" id="PF00561">
    <property type="entry name" value="Abhydrolase_1"/>
    <property type="match status" value="1"/>
</dbReference>
<evidence type="ECO:0000313" key="4">
    <source>
        <dbReference type="EMBL" id="EPX59090.1"/>
    </source>
</evidence>
<dbReference type="EMBL" id="ANAH02000020">
    <property type="protein sequence ID" value="EPX59090.1"/>
    <property type="molecule type" value="Genomic_DNA"/>
</dbReference>
<dbReference type="SUPFAM" id="SSF53474">
    <property type="entry name" value="alpha/beta-Hydrolases"/>
    <property type="match status" value="1"/>
</dbReference>
<keyword evidence="5" id="KW-1185">Reference proteome</keyword>
<dbReference type="GO" id="GO:0016787">
    <property type="term" value="F:hydrolase activity"/>
    <property type="evidence" value="ECO:0007669"/>
    <property type="project" value="UniProtKB-KW"/>
</dbReference>
<organism evidence="4 5">
    <name type="scientific">Cystobacter fuscus (strain ATCC 25194 / DSM 2262 / NBRC 100088 / M29)</name>
    <dbReference type="NCBI Taxonomy" id="1242864"/>
    <lineage>
        <taxon>Bacteria</taxon>
        <taxon>Pseudomonadati</taxon>
        <taxon>Myxococcota</taxon>
        <taxon>Myxococcia</taxon>
        <taxon>Myxococcales</taxon>
        <taxon>Cystobacterineae</taxon>
        <taxon>Archangiaceae</taxon>
        <taxon>Cystobacter</taxon>
    </lineage>
</organism>
<dbReference type="Gene3D" id="3.40.50.1820">
    <property type="entry name" value="alpha/beta hydrolase"/>
    <property type="match status" value="1"/>
</dbReference>
<proteinExistence type="inferred from homology"/>
<accession>S9P3S7</accession>
<dbReference type="InterPro" id="IPR029058">
    <property type="entry name" value="AB_hydrolase_fold"/>
</dbReference>
<sequence>MFMGQAIWKRNNVRVLGEGRDTLIFAHGFGSEQGAWRHQVAAFQDRYRIVLFDHVGCGQSDFNAYSPHRYRSMHGYAEDLLELCEELDIRQSLFVGHSLSGMVGMLAALVEPERFRRLVFVKSTPRMRNDAESGYVGGFEQAEIDGMLDAMASNFYAWAGGFAPVAMGNPERPDLSQEFTRTLSAMRPDIALAIARIVFNYDHRADLPRLKVPTLILHAGEDVAVPDTVGEHMVRHIPRATLSTISASGHLPHLSAPEQVNRALGSFLSATA</sequence>
<comment type="caution">
    <text evidence="4">The sequence shown here is derived from an EMBL/GenBank/DDBJ whole genome shotgun (WGS) entry which is preliminary data.</text>
</comment>
<evidence type="ECO:0000313" key="5">
    <source>
        <dbReference type="Proteomes" id="UP000011682"/>
    </source>
</evidence>
<comment type="similarity">
    <text evidence="1">Belongs to the AB hydrolase superfamily.</text>
</comment>
<gene>
    <name evidence="4" type="ORF">D187_003467</name>
</gene>
<evidence type="ECO:0000256" key="1">
    <source>
        <dbReference type="ARBA" id="ARBA00008645"/>
    </source>
</evidence>